<dbReference type="Gene3D" id="2.40.50.100">
    <property type="match status" value="1"/>
</dbReference>
<keyword evidence="1" id="KW-0450">Lipoyl</keyword>
<reference evidence="3 4" key="1">
    <citation type="submission" date="2019-12" db="EMBL/GenBank/DDBJ databases">
        <title>Lactobacillus hilgardii FLUB.</title>
        <authorList>
            <person name="Gustaw K."/>
        </authorList>
    </citation>
    <scope>NUCLEOTIDE SEQUENCE [LARGE SCALE GENOMIC DNA]</scope>
    <source>
        <strain evidence="3 4">FLUB</strain>
    </source>
</reference>
<dbReference type="GO" id="GO:0019464">
    <property type="term" value="P:glycine decarboxylation via glycine cleavage system"/>
    <property type="evidence" value="ECO:0007669"/>
    <property type="project" value="InterPro"/>
</dbReference>
<dbReference type="Pfam" id="PF01597">
    <property type="entry name" value="GCV_H"/>
    <property type="match status" value="1"/>
</dbReference>
<dbReference type="PROSITE" id="PS50968">
    <property type="entry name" value="BIOTINYL_LIPOYL"/>
    <property type="match status" value="1"/>
</dbReference>
<dbReference type="GeneID" id="69056976"/>
<dbReference type="InterPro" id="IPR002930">
    <property type="entry name" value="GCV_H"/>
</dbReference>
<feature type="domain" description="Lipoyl-binding" evidence="2">
    <location>
        <begin position="20"/>
        <end position="102"/>
    </location>
</feature>
<evidence type="ECO:0000313" key="3">
    <source>
        <dbReference type="EMBL" id="QHB50943.1"/>
    </source>
</evidence>
<dbReference type="SUPFAM" id="SSF51230">
    <property type="entry name" value="Single hybrid motif"/>
    <property type="match status" value="1"/>
</dbReference>
<dbReference type="PANTHER" id="PTHR11715">
    <property type="entry name" value="GLYCINE CLEAVAGE SYSTEM H PROTEIN"/>
    <property type="match status" value="1"/>
</dbReference>
<accession>A0A6P1E8A6</accession>
<dbReference type="CDD" id="cd06848">
    <property type="entry name" value="GCS_H"/>
    <property type="match status" value="1"/>
</dbReference>
<dbReference type="RefSeq" id="WP_003551530.1">
    <property type="nucleotide sequence ID" value="NZ_CABKOL010000106.1"/>
</dbReference>
<dbReference type="InterPro" id="IPR000089">
    <property type="entry name" value="Biotin_lipoyl"/>
</dbReference>
<protein>
    <submittedName>
        <fullName evidence="3">Glycine cleavage system protein H</fullName>
    </submittedName>
</protein>
<dbReference type="GO" id="GO:0005829">
    <property type="term" value="C:cytosol"/>
    <property type="evidence" value="ECO:0007669"/>
    <property type="project" value="TreeGrafter"/>
</dbReference>
<dbReference type="GO" id="GO:0005960">
    <property type="term" value="C:glycine cleavage complex"/>
    <property type="evidence" value="ECO:0007669"/>
    <property type="project" value="InterPro"/>
</dbReference>
<dbReference type="GO" id="GO:0009249">
    <property type="term" value="P:protein lipoylation"/>
    <property type="evidence" value="ECO:0007669"/>
    <property type="project" value="TreeGrafter"/>
</dbReference>
<dbReference type="PANTHER" id="PTHR11715:SF3">
    <property type="entry name" value="GLYCINE CLEAVAGE SYSTEM H PROTEIN-RELATED"/>
    <property type="match status" value="1"/>
</dbReference>
<evidence type="ECO:0000256" key="1">
    <source>
        <dbReference type="ARBA" id="ARBA00022823"/>
    </source>
</evidence>
<dbReference type="InterPro" id="IPR033753">
    <property type="entry name" value="GCV_H/Fam206"/>
</dbReference>
<dbReference type="AlphaFoldDB" id="A0A6P1E8A6"/>
<dbReference type="InterPro" id="IPR011053">
    <property type="entry name" value="Single_hybrid_motif"/>
</dbReference>
<proteinExistence type="predicted"/>
<gene>
    <name evidence="3" type="ORF">GQR93_01240</name>
</gene>
<evidence type="ECO:0000259" key="2">
    <source>
        <dbReference type="PROSITE" id="PS50968"/>
    </source>
</evidence>
<name>A0A6P1E8A6_LENHI</name>
<dbReference type="SMR" id="A0A6P1E8A6"/>
<dbReference type="Proteomes" id="UP000465035">
    <property type="component" value="Chromosome"/>
</dbReference>
<sequence length="102" mass="11395">MAQTADDAKYLWQKKLDNVHIRIGFNDVARQEIGEISFAKFPDNLTEVKLGDVILSIEGAKAVSEVHTPVAGKVAKVNVALKDHPEYLESSDEDKNWVVELF</sequence>
<evidence type="ECO:0000313" key="4">
    <source>
        <dbReference type="Proteomes" id="UP000465035"/>
    </source>
</evidence>
<organism evidence="3 4">
    <name type="scientific">Lentilactobacillus hilgardii</name>
    <name type="common">Lactobacillus hilgardii</name>
    <dbReference type="NCBI Taxonomy" id="1588"/>
    <lineage>
        <taxon>Bacteria</taxon>
        <taxon>Bacillati</taxon>
        <taxon>Bacillota</taxon>
        <taxon>Bacilli</taxon>
        <taxon>Lactobacillales</taxon>
        <taxon>Lactobacillaceae</taxon>
        <taxon>Lentilactobacillus</taxon>
    </lineage>
</organism>
<dbReference type="EMBL" id="CP047121">
    <property type="protein sequence ID" value="QHB50943.1"/>
    <property type="molecule type" value="Genomic_DNA"/>
</dbReference>